<feature type="transmembrane region" description="Helical" evidence="7">
    <location>
        <begin position="337"/>
        <end position="358"/>
    </location>
</feature>
<evidence type="ECO:0000256" key="7">
    <source>
        <dbReference type="SAM" id="Phobius"/>
    </source>
</evidence>
<accession>A0A401RWC9</accession>
<keyword evidence="5 7" id="KW-1133">Transmembrane helix</keyword>
<evidence type="ECO:0000256" key="2">
    <source>
        <dbReference type="ARBA" id="ARBA00009012"/>
    </source>
</evidence>
<feature type="transmembrane region" description="Helical" evidence="7">
    <location>
        <begin position="76"/>
        <end position="94"/>
    </location>
</feature>
<name>A0A401RWC9_CHIPU</name>
<dbReference type="OMA" id="MSSFACC"/>
<protein>
    <recommendedName>
        <fullName evidence="3">Transmembrane protein 19</fullName>
    </recommendedName>
</protein>
<evidence type="ECO:0000256" key="6">
    <source>
        <dbReference type="ARBA" id="ARBA00023136"/>
    </source>
</evidence>
<evidence type="ECO:0000313" key="9">
    <source>
        <dbReference type="Proteomes" id="UP000287033"/>
    </source>
</evidence>
<feature type="transmembrane region" description="Helical" evidence="7">
    <location>
        <begin position="245"/>
        <end position="270"/>
    </location>
</feature>
<feature type="transmembrane region" description="Helical" evidence="7">
    <location>
        <begin position="282"/>
        <end position="302"/>
    </location>
</feature>
<dbReference type="InterPro" id="IPR002794">
    <property type="entry name" value="DUF92_TMEM19"/>
</dbReference>
<dbReference type="GO" id="GO:0016020">
    <property type="term" value="C:membrane"/>
    <property type="evidence" value="ECO:0007669"/>
    <property type="project" value="UniProtKB-SubCell"/>
</dbReference>
<evidence type="ECO:0000313" key="8">
    <source>
        <dbReference type="EMBL" id="GCC22447.1"/>
    </source>
</evidence>
<evidence type="ECO:0000256" key="4">
    <source>
        <dbReference type="ARBA" id="ARBA00022692"/>
    </source>
</evidence>
<dbReference type="STRING" id="137246.A0A401RWC9"/>
<keyword evidence="9" id="KW-1185">Reference proteome</keyword>
<dbReference type="EMBL" id="BEZZ01000011">
    <property type="protein sequence ID" value="GCC22447.1"/>
    <property type="molecule type" value="Genomic_DNA"/>
</dbReference>
<feature type="transmembrane region" description="Helical" evidence="7">
    <location>
        <begin position="44"/>
        <end position="64"/>
    </location>
</feature>
<keyword evidence="4 7" id="KW-0812">Transmembrane</keyword>
<dbReference type="AlphaFoldDB" id="A0A401RWC9"/>
<dbReference type="OrthoDB" id="30881at2759"/>
<dbReference type="Pfam" id="PF01940">
    <property type="entry name" value="DUF92"/>
    <property type="match status" value="1"/>
</dbReference>
<reference evidence="8 9" key="1">
    <citation type="journal article" date="2018" name="Nat. Ecol. Evol.">
        <title>Shark genomes provide insights into elasmobranch evolution and the origin of vertebrates.</title>
        <authorList>
            <person name="Hara Y"/>
            <person name="Yamaguchi K"/>
            <person name="Onimaru K"/>
            <person name="Kadota M"/>
            <person name="Koyanagi M"/>
            <person name="Keeley SD"/>
            <person name="Tatsumi K"/>
            <person name="Tanaka K"/>
            <person name="Motone F"/>
            <person name="Kageyama Y"/>
            <person name="Nozu R"/>
            <person name="Adachi N"/>
            <person name="Nishimura O"/>
            <person name="Nakagawa R"/>
            <person name="Tanegashima C"/>
            <person name="Kiyatake I"/>
            <person name="Matsumoto R"/>
            <person name="Murakumo K"/>
            <person name="Nishida K"/>
            <person name="Terakita A"/>
            <person name="Kuratani S"/>
            <person name="Sato K"/>
            <person name="Hyodo S Kuraku.S."/>
        </authorList>
    </citation>
    <scope>NUCLEOTIDE SEQUENCE [LARGE SCALE GENOMIC DNA]</scope>
</reference>
<gene>
    <name evidence="8" type="ORF">chiPu_0000835</name>
</gene>
<dbReference type="PANTHER" id="PTHR13353">
    <property type="entry name" value="TRANSMEMBRANE PROTEIN 19"/>
    <property type="match status" value="1"/>
</dbReference>
<sequence length="364" mass="39104">MGAATACLQTVKGKSLGENGTGVNVRNIGHQSSDKEFVNMMGNIVILSLIVAISLSFWIVSMTVSTYYGTLRPVSPWRWLFSVLVPLVIASHALKKQSLDRSGAIGALIVGFILTVANLSFFSALLTFFVSSSKLTKWKAEAKKRLDAEYKEGGQRNWIQVFCNGGVPTEIALLYMIETGPGEIAIDFSKQYTASWMCLSLLGALACSSGDTWASEIGSVASKTHPRLITTWEKVPVGTNGGVTFVGLASSLLGGMAVGLAYLLTQLLFVEDLNTSPPQWPIVIYGAAAGFLGSILDSYLGAVMQYSGFDEDSGMVVNHITPNGRHISGKPILDNNAVNLFSAILIALLLPGMTWPFWPRKLAI</sequence>
<keyword evidence="6 7" id="KW-0472">Membrane</keyword>
<comment type="subcellular location">
    <subcellularLocation>
        <location evidence="1">Membrane</location>
        <topology evidence="1">Multi-pass membrane protein</topology>
    </subcellularLocation>
</comment>
<comment type="caution">
    <text evidence="8">The sequence shown here is derived from an EMBL/GenBank/DDBJ whole genome shotgun (WGS) entry which is preliminary data.</text>
</comment>
<comment type="similarity">
    <text evidence="2">Belongs to the TMEM19 family.</text>
</comment>
<proteinExistence type="inferred from homology"/>
<dbReference type="Proteomes" id="UP000287033">
    <property type="component" value="Unassembled WGS sequence"/>
</dbReference>
<evidence type="ECO:0000256" key="5">
    <source>
        <dbReference type="ARBA" id="ARBA00022989"/>
    </source>
</evidence>
<evidence type="ECO:0000256" key="1">
    <source>
        <dbReference type="ARBA" id="ARBA00004141"/>
    </source>
</evidence>
<evidence type="ECO:0000256" key="3">
    <source>
        <dbReference type="ARBA" id="ARBA00014258"/>
    </source>
</evidence>
<feature type="transmembrane region" description="Helical" evidence="7">
    <location>
        <begin position="106"/>
        <end position="130"/>
    </location>
</feature>
<organism evidence="8 9">
    <name type="scientific">Chiloscyllium punctatum</name>
    <name type="common">Brownbanded bambooshark</name>
    <name type="synonym">Hemiscyllium punctatum</name>
    <dbReference type="NCBI Taxonomy" id="137246"/>
    <lineage>
        <taxon>Eukaryota</taxon>
        <taxon>Metazoa</taxon>
        <taxon>Chordata</taxon>
        <taxon>Craniata</taxon>
        <taxon>Vertebrata</taxon>
        <taxon>Chondrichthyes</taxon>
        <taxon>Elasmobranchii</taxon>
        <taxon>Galeomorphii</taxon>
        <taxon>Galeoidea</taxon>
        <taxon>Orectolobiformes</taxon>
        <taxon>Hemiscylliidae</taxon>
        <taxon>Chiloscyllium</taxon>
    </lineage>
</organism>
<dbReference type="PANTHER" id="PTHR13353:SF5">
    <property type="entry name" value="TRANSMEMBRANE PROTEIN 19"/>
    <property type="match status" value="1"/>
</dbReference>